<dbReference type="PANTHER" id="PTHR32305">
    <property type="match status" value="1"/>
</dbReference>
<dbReference type="InterPro" id="IPR031325">
    <property type="entry name" value="RHS_repeat"/>
</dbReference>
<dbReference type="Gene3D" id="2.180.10.10">
    <property type="entry name" value="RHS repeat-associated core"/>
    <property type="match status" value="2"/>
</dbReference>
<dbReference type="PANTHER" id="PTHR32305:SF15">
    <property type="entry name" value="PROTEIN RHSA-RELATED"/>
    <property type="match status" value="1"/>
</dbReference>
<dbReference type="RefSeq" id="WP_157338952.1">
    <property type="nucleotide sequence ID" value="NZ_RHLK01000038.1"/>
</dbReference>
<dbReference type="AlphaFoldDB" id="A0A7X3FMS3"/>
<name>A0A7X3FMS3_9BACL</name>
<keyword evidence="2" id="KW-1185">Reference proteome</keyword>
<organism evidence="1 2">
    <name type="scientific">Paenibacillus lutrae</name>
    <dbReference type="NCBI Taxonomy" id="2078573"/>
    <lineage>
        <taxon>Bacteria</taxon>
        <taxon>Bacillati</taxon>
        <taxon>Bacillota</taxon>
        <taxon>Bacilli</taxon>
        <taxon>Bacillales</taxon>
        <taxon>Paenibacillaceae</taxon>
        <taxon>Paenibacillus</taxon>
    </lineage>
</organism>
<gene>
    <name evidence="1" type="ORF">EDM21_24485</name>
</gene>
<dbReference type="OrthoDB" id="41445at2"/>
<evidence type="ECO:0000313" key="2">
    <source>
        <dbReference type="Proteomes" id="UP000490800"/>
    </source>
</evidence>
<proteinExistence type="predicted"/>
<dbReference type="EMBL" id="RHLK01000038">
    <property type="protein sequence ID" value="MVP02609.1"/>
    <property type="molecule type" value="Genomic_DNA"/>
</dbReference>
<dbReference type="NCBIfam" id="TIGR01643">
    <property type="entry name" value="YD_repeat_2x"/>
    <property type="match status" value="1"/>
</dbReference>
<dbReference type="Proteomes" id="UP000490800">
    <property type="component" value="Unassembled WGS sequence"/>
</dbReference>
<feature type="non-terminal residue" evidence="1">
    <location>
        <position position="168"/>
    </location>
</feature>
<dbReference type="InterPro" id="IPR050708">
    <property type="entry name" value="T6SS_VgrG/RHS"/>
</dbReference>
<dbReference type="InterPro" id="IPR006530">
    <property type="entry name" value="YD"/>
</dbReference>
<protein>
    <recommendedName>
        <fullName evidence="3">Type IV secretion protein Rhs</fullName>
    </recommendedName>
</protein>
<evidence type="ECO:0008006" key="3">
    <source>
        <dbReference type="Google" id="ProtNLM"/>
    </source>
</evidence>
<comment type="caution">
    <text evidence="1">The sequence shown here is derived from an EMBL/GenBank/DDBJ whole genome shotgun (WGS) entry which is preliminary data.</text>
</comment>
<sequence>TKVTQPDSSTFRYTYNDAANEITTVDPTGVTQITKWNPLGWKIKTGLSGKASQEFGYDAYGRQTWSQDGAGNRTSYEYDKWDRLITTTYPGAEQARSTVSYDDINRKVISKDGENNRAEETYDLLGRATARDIFSAAGALTGSVRFTYDAAGKVLTMSDGAGSSAGDV</sequence>
<evidence type="ECO:0000313" key="1">
    <source>
        <dbReference type="EMBL" id="MVP02609.1"/>
    </source>
</evidence>
<dbReference type="Pfam" id="PF05593">
    <property type="entry name" value="RHS_repeat"/>
    <property type="match status" value="1"/>
</dbReference>
<accession>A0A7X3FMS3</accession>
<reference evidence="1 2" key="1">
    <citation type="journal article" date="2019" name="Microorganisms">
        <title>Paenibacillus lutrae sp. nov., A Chitinolytic Species Isolated from A River Otter in Castril Natural Park, Granada, Spain.</title>
        <authorList>
            <person name="Rodriguez M."/>
            <person name="Reina J.C."/>
            <person name="Bejar V."/>
            <person name="Llamas I."/>
        </authorList>
    </citation>
    <scope>NUCLEOTIDE SEQUENCE [LARGE SCALE GENOMIC DNA]</scope>
    <source>
        <strain evidence="1 2">N10</strain>
    </source>
</reference>
<feature type="non-terminal residue" evidence="1">
    <location>
        <position position="1"/>
    </location>
</feature>